<evidence type="ECO:0000256" key="8">
    <source>
        <dbReference type="ARBA" id="ARBA00023229"/>
    </source>
</evidence>
<feature type="active site" evidence="10">
    <location>
        <position position="15"/>
    </location>
</feature>
<dbReference type="SUPFAM" id="SSF54211">
    <property type="entry name" value="Ribosomal protein S5 domain 2-like"/>
    <property type="match status" value="1"/>
</dbReference>
<feature type="domain" description="GHMP kinase C-terminal" evidence="12">
    <location>
        <begin position="205"/>
        <end position="261"/>
    </location>
</feature>
<keyword evidence="14" id="KW-1185">Reference proteome</keyword>
<reference evidence="13" key="1">
    <citation type="submission" date="2022-07" db="EMBL/GenBank/DDBJ databases">
        <authorList>
            <person name="Otstavnykh N."/>
            <person name="Isaeva M."/>
            <person name="Bystritskaya E."/>
        </authorList>
    </citation>
    <scope>NUCLEOTIDE SEQUENCE</scope>
    <source>
        <strain evidence="13">10Alg 79</strain>
    </source>
</reference>
<gene>
    <name evidence="10" type="primary">ispE</name>
    <name evidence="13" type="ORF">NOI20_05415</name>
</gene>
<dbReference type="HAMAP" id="MF_00061">
    <property type="entry name" value="IspE"/>
    <property type="match status" value="1"/>
</dbReference>
<evidence type="ECO:0000256" key="7">
    <source>
        <dbReference type="ARBA" id="ARBA00022840"/>
    </source>
</evidence>
<comment type="caution">
    <text evidence="13">The sequence shown here is derived from an EMBL/GenBank/DDBJ whole genome shotgun (WGS) entry which is preliminary data.</text>
</comment>
<evidence type="ECO:0000256" key="5">
    <source>
        <dbReference type="ARBA" id="ARBA00022741"/>
    </source>
</evidence>
<dbReference type="InterPro" id="IPR006204">
    <property type="entry name" value="GHMP_kinase_N_dom"/>
</dbReference>
<protein>
    <recommendedName>
        <fullName evidence="3 10">4-diphosphocytidyl-2-C-methyl-D-erythritol kinase</fullName>
        <shortName evidence="10">CMK</shortName>
        <ecNumber evidence="2 10">2.7.1.148</ecNumber>
    </recommendedName>
    <alternativeName>
        <fullName evidence="9 10">4-(cytidine-5'-diphospho)-2-C-methyl-D-erythritol kinase</fullName>
    </alternativeName>
</protein>
<dbReference type="InterPro" id="IPR013750">
    <property type="entry name" value="GHMP_kinase_C_dom"/>
</dbReference>
<comment type="similarity">
    <text evidence="1 10">Belongs to the GHMP kinase family. IspE subfamily.</text>
</comment>
<keyword evidence="4 10" id="KW-0808">Transferase</keyword>
<organism evidence="13 14">
    <name type="scientific">Rhodalgimonas zhirmunskyi</name>
    <dbReference type="NCBI Taxonomy" id="2964767"/>
    <lineage>
        <taxon>Bacteria</taxon>
        <taxon>Pseudomonadati</taxon>
        <taxon>Pseudomonadota</taxon>
        <taxon>Alphaproteobacteria</taxon>
        <taxon>Rhodobacterales</taxon>
        <taxon>Roseobacteraceae</taxon>
        <taxon>Rhodalgimonas</taxon>
    </lineage>
</organism>
<accession>A0AAJ1U4H3</accession>
<evidence type="ECO:0000256" key="6">
    <source>
        <dbReference type="ARBA" id="ARBA00022777"/>
    </source>
</evidence>
<evidence type="ECO:0000256" key="3">
    <source>
        <dbReference type="ARBA" id="ARBA00017473"/>
    </source>
</evidence>
<keyword evidence="6 10" id="KW-0418">Kinase</keyword>
<feature type="active site" evidence="10">
    <location>
        <position position="131"/>
    </location>
</feature>
<name>A0AAJ1U4H3_9RHOB</name>
<dbReference type="SUPFAM" id="SSF55060">
    <property type="entry name" value="GHMP Kinase, C-terminal domain"/>
    <property type="match status" value="1"/>
</dbReference>
<proteinExistence type="inferred from homology"/>
<dbReference type="NCBIfam" id="NF011202">
    <property type="entry name" value="PRK14608.1"/>
    <property type="match status" value="1"/>
</dbReference>
<dbReference type="Pfam" id="PF08544">
    <property type="entry name" value="GHMP_kinases_C"/>
    <property type="match status" value="1"/>
</dbReference>
<feature type="binding site" evidence="10">
    <location>
        <begin position="94"/>
        <end position="104"/>
    </location>
    <ligand>
        <name>ATP</name>
        <dbReference type="ChEBI" id="CHEBI:30616"/>
    </ligand>
</feature>
<evidence type="ECO:0000313" key="14">
    <source>
        <dbReference type="Proteomes" id="UP001227162"/>
    </source>
</evidence>
<dbReference type="InterPro" id="IPR036554">
    <property type="entry name" value="GHMP_kinase_C_sf"/>
</dbReference>
<dbReference type="Gene3D" id="3.30.230.10">
    <property type="match status" value="1"/>
</dbReference>
<evidence type="ECO:0000259" key="12">
    <source>
        <dbReference type="Pfam" id="PF08544"/>
    </source>
</evidence>
<comment type="function">
    <text evidence="10">Catalyzes the phosphorylation of the position 2 hydroxy group of 4-diphosphocytidyl-2C-methyl-D-erythritol.</text>
</comment>
<dbReference type="EMBL" id="JANFFA010000001">
    <property type="protein sequence ID" value="MDQ2093541.1"/>
    <property type="molecule type" value="Genomic_DNA"/>
</dbReference>
<dbReference type="PANTHER" id="PTHR43527:SF2">
    <property type="entry name" value="4-DIPHOSPHOCYTIDYL-2-C-METHYL-D-ERYTHRITOL KINASE, CHLOROPLASTIC"/>
    <property type="match status" value="1"/>
</dbReference>
<dbReference type="PANTHER" id="PTHR43527">
    <property type="entry name" value="4-DIPHOSPHOCYTIDYL-2-C-METHYL-D-ERYTHRITOL KINASE, CHLOROPLASTIC"/>
    <property type="match status" value="1"/>
</dbReference>
<comment type="catalytic activity">
    <reaction evidence="10">
        <text>4-CDP-2-C-methyl-D-erythritol + ATP = 4-CDP-2-C-methyl-D-erythritol 2-phosphate + ADP + H(+)</text>
        <dbReference type="Rhea" id="RHEA:18437"/>
        <dbReference type="ChEBI" id="CHEBI:15378"/>
        <dbReference type="ChEBI" id="CHEBI:30616"/>
        <dbReference type="ChEBI" id="CHEBI:57823"/>
        <dbReference type="ChEBI" id="CHEBI:57919"/>
        <dbReference type="ChEBI" id="CHEBI:456216"/>
        <dbReference type="EC" id="2.7.1.148"/>
    </reaction>
</comment>
<dbReference type="Gene3D" id="3.30.70.890">
    <property type="entry name" value="GHMP kinase, C-terminal domain"/>
    <property type="match status" value="1"/>
</dbReference>
<sequence length="278" mass="28559">MTLLSKTGPGFAPAKINLTLHVTGQRGDGFHLLDSIVAFADVGDRLSARPAPVPSLRVHGPMAAGVPEDGRNLVLKAAAAMGASAAFTLEKHLPAAAGIGGGSSDAAAALRLLSAMTGQSPPDHPEVLGADIPVCLMARAARMRGIGEVLSPLALPPLPAVLVNPRVEVPTGAVFAGLARKDNAPMPDPLPTFDDPRQAIAFLATQRNDLEPPARQAQPVIDEVLTALRALPGAALARMSGSGATCFALFERPDDATEAARLLAAAHTGWWIAPTCLS</sequence>
<evidence type="ECO:0000256" key="2">
    <source>
        <dbReference type="ARBA" id="ARBA00012052"/>
    </source>
</evidence>
<dbReference type="InterPro" id="IPR014721">
    <property type="entry name" value="Ribsml_uS5_D2-typ_fold_subgr"/>
</dbReference>
<dbReference type="RefSeq" id="WP_317625522.1">
    <property type="nucleotide sequence ID" value="NZ_JANFFA010000001.1"/>
</dbReference>
<dbReference type="Proteomes" id="UP001227162">
    <property type="component" value="Unassembled WGS sequence"/>
</dbReference>
<dbReference type="GO" id="GO:0019288">
    <property type="term" value="P:isopentenyl diphosphate biosynthetic process, methylerythritol 4-phosphate pathway"/>
    <property type="evidence" value="ECO:0007669"/>
    <property type="project" value="UniProtKB-UniRule"/>
</dbReference>
<evidence type="ECO:0000256" key="1">
    <source>
        <dbReference type="ARBA" id="ARBA00009684"/>
    </source>
</evidence>
<dbReference type="GO" id="GO:0016114">
    <property type="term" value="P:terpenoid biosynthetic process"/>
    <property type="evidence" value="ECO:0007669"/>
    <property type="project" value="InterPro"/>
</dbReference>
<keyword evidence="5 10" id="KW-0547">Nucleotide-binding</keyword>
<evidence type="ECO:0000259" key="11">
    <source>
        <dbReference type="Pfam" id="PF00288"/>
    </source>
</evidence>
<dbReference type="AlphaFoldDB" id="A0AAJ1U4H3"/>
<feature type="domain" description="GHMP kinase N-terminal" evidence="11">
    <location>
        <begin position="72"/>
        <end position="120"/>
    </location>
</feature>
<evidence type="ECO:0000256" key="9">
    <source>
        <dbReference type="ARBA" id="ARBA00032554"/>
    </source>
</evidence>
<keyword evidence="7 10" id="KW-0067">ATP-binding</keyword>
<evidence type="ECO:0000256" key="4">
    <source>
        <dbReference type="ARBA" id="ARBA00022679"/>
    </source>
</evidence>
<evidence type="ECO:0000313" key="13">
    <source>
        <dbReference type="EMBL" id="MDQ2093541.1"/>
    </source>
</evidence>
<evidence type="ECO:0000256" key="10">
    <source>
        <dbReference type="HAMAP-Rule" id="MF_00061"/>
    </source>
</evidence>
<dbReference type="InterPro" id="IPR004424">
    <property type="entry name" value="IspE"/>
</dbReference>
<dbReference type="InterPro" id="IPR020568">
    <property type="entry name" value="Ribosomal_Su5_D2-typ_SF"/>
</dbReference>
<comment type="pathway">
    <text evidence="10">Isoprenoid biosynthesis; isopentenyl diphosphate biosynthesis via DXP pathway; isopentenyl diphosphate from 1-deoxy-D-xylulose 5-phosphate: step 3/6.</text>
</comment>
<dbReference type="GO" id="GO:0050515">
    <property type="term" value="F:4-(cytidine 5'-diphospho)-2-C-methyl-D-erythritol kinase activity"/>
    <property type="evidence" value="ECO:0007669"/>
    <property type="project" value="UniProtKB-UniRule"/>
</dbReference>
<keyword evidence="8 10" id="KW-0414">Isoprene biosynthesis</keyword>
<dbReference type="EC" id="2.7.1.148" evidence="2 10"/>
<dbReference type="Pfam" id="PF00288">
    <property type="entry name" value="GHMP_kinases_N"/>
    <property type="match status" value="1"/>
</dbReference>
<reference evidence="13" key="2">
    <citation type="submission" date="2023-04" db="EMBL/GenBank/DDBJ databases">
        <title>'Rhodoalgimonas zhirmunskyi' gen. nov., isolated from a red alga.</title>
        <authorList>
            <person name="Nedashkovskaya O.I."/>
            <person name="Otstavnykh N.Y."/>
            <person name="Bystritskaya E.P."/>
            <person name="Balabanova L.A."/>
            <person name="Isaeva M.P."/>
        </authorList>
    </citation>
    <scope>NUCLEOTIDE SEQUENCE</scope>
    <source>
        <strain evidence="13">10Alg 79</strain>
    </source>
</reference>
<dbReference type="GO" id="GO:0005524">
    <property type="term" value="F:ATP binding"/>
    <property type="evidence" value="ECO:0007669"/>
    <property type="project" value="UniProtKB-UniRule"/>
</dbReference>
<dbReference type="PIRSF" id="PIRSF010376">
    <property type="entry name" value="IspE"/>
    <property type="match status" value="1"/>
</dbReference>